<keyword evidence="3" id="KW-1185">Reference proteome</keyword>
<feature type="region of interest" description="Disordered" evidence="1">
    <location>
        <begin position="1"/>
        <end position="50"/>
    </location>
</feature>
<dbReference type="InterPro" id="IPR039773">
    <property type="entry name" value="BAG_chaperone_regulator"/>
</dbReference>
<dbReference type="Proteomes" id="UP000007305">
    <property type="component" value="Chromosome 2"/>
</dbReference>
<evidence type="ECO:0000256" key="1">
    <source>
        <dbReference type="SAM" id="MobiDB-lite"/>
    </source>
</evidence>
<organism evidence="2 3">
    <name type="scientific">Zea mays</name>
    <name type="common">Maize</name>
    <dbReference type="NCBI Taxonomy" id="4577"/>
    <lineage>
        <taxon>Eukaryota</taxon>
        <taxon>Viridiplantae</taxon>
        <taxon>Streptophyta</taxon>
        <taxon>Embryophyta</taxon>
        <taxon>Tracheophyta</taxon>
        <taxon>Spermatophyta</taxon>
        <taxon>Magnoliopsida</taxon>
        <taxon>Liliopsida</taxon>
        <taxon>Poales</taxon>
        <taxon>Poaceae</taxon>
        <taxon>PACMAD clade</taxon>
        <taxon>Panicoideae</taxon>
        <taxon>Andropogonodae</taxon>
        <taxon>Andropogoneae</taxon>
        <taxon>Tripsacinae</taxon>
        <taxon>Zea</taxon>
    </lineage>
</organism>
<evidence type="ECO:0000313" key="3">
    <source>
        <dbReference type="Proteomes" id="UP000007305"/>
    </source>
</evidence>
<sequence length="135" mass="14017">MAGAASDHGSGSRDLGGEQRGRRACATADHGGDESASESGAEGEDRSKMVLLEEPAAQAKRLLEQRRADKVERAAKSISRICLDVDKLATKARKGCIVWGRRASRGEGDGAKNGGGVAASSKICVCGEGMASWGW</sequence>
<evidence type="ECO:0000313" key="2">
    <source>
        <dbReference type="EnsemblPlants" id="Zm00001eb070640_P001"/>
    </source>
</evidence>
<reference evidence="2" key="2">
    <citation type="submission" date="2019-07" db="EMBL/GenBank/DDBJ databases">
        <authorList>
            <person name="Seetharam A."/>
            <person name="Woodhouse M."/>
            <person name="Cannon E."/>
        </authorList>
    </citation>
    <scope>NUCLEOTIDE SEQUENCE [LARGE SCALE GENOMIC DNA]</scope>
    <source>
        <strain evidence="2">cv. B73</strain>
    </source>
</reference>
<dbReference type="InParanoid" id="A0A804MAD8"/>
<dbReference type="PANTHER" id="PTHR12329:SF11">
    <property type="entry name" value="BAG FAMILY MOLECULAR CHAPERONE REGULATOR 1"/>
    <property type="match status" value="1"/>
</dbReference>
<reference evidence="3" key="1">
    <citation type="submission" date="2015-12" db="EMBL/GenBank/DDBJ databases">
        <title>Update maize B73 reference genome by single molecule sequencing technologies.</title>
        <authorList>
            <consortium name="Maize Genome Sequencing Project"/>
            <person name="Ware D."/>
        </authorList>
    </citation>
    <scope>NUCLEOTIDE SEQUENCE [LARGE SCALE GENOMIC DNA]</scope>
    <source>
        <strain evidence="3">cv. B73</strain>
    </source>
</reference>
<accession>A0A804MAD8</accession>
<dbReference type="GO" id="GO:0051087">
    <property type="term" value="F:protein-folding chaperone binding"/>
    <property type="evidence" value="ECO:0007669"/>
    <property type="project" value="InterPro"/>
</dbReference>
<protein>
    <submittedName>
        <fullName evidence="2">Uncharacterized protein</fullName>
    </submittedName>
</protein>
<name>A0A804MAD8_MAIZE</name>
<reference evidence="2" key="3">
    <citation type="submission" date="2021-05" db="UniProtKB">
        <authorList>
            <consortium name="EnsemblPlants"/>
        </authorList>
    </citation>
    <scope>IDENTIFICATION</scope>
    <source>
        <strain evidence="2">cv. B73</strain>
    </source>
</reference>
<dbReference type="Gramene" id="Zm00001eb070640_T001">
    <property type="protein sequence ID" value="Zm00001eb070640_P001"/>
    <property type="gene ID" value="Zm00001eb070640"/>
</dbReference>
<dbReference type="EnsemblPlants" id="Zm00001eb070640_T001">
    <property type="protein sequence ID" value="Zm00001eb070640_P001"/>
    <property type="gene ID" value="Zm00001eb070640"/>
</dbReference>
<dbReference type="PANTHER" id="PTHR12329">
    <property type="entry name" value="BCL2-ASSOCIATED ATHANOGENE"/>
    <property type="match status" value="1"/>
</dbReference>
<dbReference type="AlphaFoldDB" id="A0A804MAD8"/>
<proteinExistence type="predicted"/>